<dbReference type="Proteomes" id="UP000186817">
    <property type="component" value="Unassembled WGS sequence"/>
</dbReference>
<organism evidence="1 2">
    <name type="scientific">Symbiodinium microadriaticum</name>
    <name type="common">Dinoflagellate</name>
    <name type="synonym">Zooxanthella microadriatica</name>
    <dbReference type="NCBI Taxonomy" id="2951"/>
    <lineage>
        <taxon>Eukaryota</taxon>
        <taxon>Sar</taxon>
        <taxon>Alveolata</taxon>
        <taxon>Dinophyceae</taxon>
        <taxon>Suessiales</taxon>
        <taxon>Symbiodiniaceae</taxon>
        <taxon>Symbiodinium</taxon>
    </lineage>
</organism>
<accession>A0A1Q9DUH7</accession>
<evidence type="ECO:0000313" key="2">
    <source>
        <dbReference type="Proteomes" id="UP000186817"/>
    </source>
</evidence>
<protein>
    <submittedName>
        <fullName evidence="1">Uncharacterized protein</fullName>
    </submittedName>
</protein>
<gene>
    <name evidence="1" type="ORF">AK812_SmicGene18683</name>
</gene>
<evidence type="ECO:0000313" key="1">
    <source>
        <dbReference type="EMBL" id="OLP98835.1"/>
    </source>
</evidence>
<sequence>MLLRACGPCCPCGMRLSDRRRLKCIWGGEEEIVDIAYELGLGIASTLKPGDKEPLGPVLDTEALFKNLLNAEEVQWPAVLRRFLGFRLCTEDPLVLSREWGNASP</sequence>
<dbReference type="EMBL" id="LSRX01000384">
    <property type="protein sequence ID" value="OLP98835.1"/>
    <property type="molecule type" value="Genomic_DNA"/>
</dbReference>
<reference evidence="1 2" key="1">
    <citation type="submission" date="2016-02" db="EMBL/GenBank/DDBJ databases">
        <title>Genome analysis of coral dinoflagellate symbionts highlights evolutionary adaptations to a symbiotic lifestyle.</title>
        <authorList>
            <person name="Aranda M."/>
            <person name="Li Y."/>
            <person name="Liew Y.J."/>
            <person name="Baumgarten S."/>
            <person name="Simakov O."/>
            <person name="Wilson M."/>
            <person name="Piel J."/>
            <person name="Ashoor H."/>
            <person name="Bougouffa S."/>
            <person name="Bajic V.B."/>
            <person name="Ryu T."/>
            <person name="Ravasi T."/>
            <person name="Bayer T."/>
            <person name="Micklem G."/>
            <person name="Kim H."/>
            <person name="Bhak J."/>
            <person name="Lajeunesse T.C."/>
            <person name="Voolstra C.R."/>
        </authorList>
    </citation>
    <scope>NUCLEOTIDE SEQUENCE [LARGE SCALE GENOMIC DNA]</scope>
    <source>
        <strain evidence="1 2">CCMP2467</strain>
    </source>
</reference>
<comment type="caution">
    <text evidence="1">The sequence shown here is derived from an EMBL/GenBank/DDBJ whole genome shotgun (WGS) entry which is preliminary data.</text>
</comment>
<name>A0A1Q9DUH7_SYMMI</name>
<dbReference type="AlphaFoldDB" id="A0A1Q9DUH7"/>
<proteinExistence type="predicted"/>
<dbReference type="OrthoDB" id="431900at2759"/>
<keyword evidence="2" id="KW-1185">Reference proteome</keyword>